<evidence type="ECO:0000259" key="11">
    <source>
        <dbReference type="PROSITE" id="PS51718"/>
    </source>
</evidence>
<dbReference type="CDD" id="cd00052">
    <property type="entry name" value="EH"/>
    <property type="match status" value="1"/>
</dbReference>
<dbReference type="PANTHER" id="PTHR11216">
    <property type="entry name" value="EH DOMAIN"/>
    <property type="match status" value="1"/>
</dbReference>
<evidence type="ECO:0000313" key="12">
    <source>
        <dbReference type="EMBL" id="KAJ9566670.1"/>
    </source>
</evidence>
<keyword evidence="13" id="KW-1185">Reference proteome</keyword>
<dbReference type="GO" id="GO:0016197">
    <property type="term" value="P:endosomal transport"/>
    <property type="evidence" value="ECO:0007669"/>
    <property type="project" value="TreeGrafter"/>
</dbReference>
<accession>A0AA38TTC8</accession>
<dbReference type="Gene3D" id="3.40.50.300">
    <property type="entry name" value="P-loop containing nucleotide triphosphate hydrolases"/>
    <property type="match status" value="1"/>
</dbReference>
<dbReference type="Gene3D" id="1.10.238.10">
    <property type="entry name" value="EF-hand"/>
    <property type="match status" value="1"/>
</dbReference>
<name>A0AA38TTC8_9ASTR</name>
<evidence type="ECO:0000256" key="4">
    <source>
        <dbReference type="ARBA" id="ARBA00022723"/>
    </source>
</evidence>
<evidence type="ECO:0000256" key="2">
    <source>
        <dbReference type="ARBA" id="ARBA00004481"/>
    </source>
</evidence>
<keyword evidence="8" id="KW-0472">Membrane</keyword>
<dbReference type="SMART" id="SM00027">
    <property type="entry name" value="EH"/>
    <property type="match status" value="1"/>
</dbReference>
<evidence type="ECO:0000313" key="13">
    <source>
        <dbReference type="Proteomes" id="UP001172457"/>
    </source>
</evidence>
<evidence type="ECO:0000256" key="5">
    <source>
        <dbReference type="ARBA" id="ARBA00022741"/>
    </source>
</evidence>
<evidence type="ECO:0000256" key="3">
    <source>
        <dbReference type="ARBA" id="ARBA00022475"/>
    </source>
</evidence>
<dbReference type="Pfam" id="PF16880">
    <property type="entry name" value="EHD_N"/>
    <property type="match status" value="1"/>
</dbReference>
<feature type="domain" description="Dynamin-type G" evidence="11">
    <location>
        <begin position="184"/>
        <end position="424"/>
    </location>
</feature>
<comment type="caution">
    <text evidence="12">The sequence shown here is derived from an EMBL/GenBank/DDBJ whole genome shotgun (WGS) entry which is preliminary data.</text>
</comment>
<dbReference type="GO" id="GO:0005886">
    <property type="term" value="C:plasma membrane"/>
    <property type="evidence" value="ECO:0007669"/>
    <property type="project" value="UniProtKB-SubCell"/>
</dbReference>
<dbReference type="Proteomes" id="UP001172457">
    <property type="component" value="Chromosome 1"/>
</dbReference>
<feature type="domain" description="EH" evidence="9">
    <location>
        <begin position="15"/>
        <end position="91"/>
    </location>
</feature>
<dbReference type="InterPro" id="IPR045063">
    <property type="entry name" value="Dynamin_N"/>
</dbReference>
<organism evidence="12 13">
    <name type="scientific">Centaurea solstitialis</name>
    <name type="common">yellow star-thistle</name>
    <dbReference type="NCBI Taxonomy" id="347529"/>
    <lineage>
        <taxon>Eukaryota</taxon>
        <taxon>Viridiplantae</taxon>
        <taxon>Streptophyta</taxon>
        <taxon>Embryophyta</taxon>
        <taxon>Tracheophyta</taxon>
        <taxon>Spermatophyta</taxon>
        <taxon>Magnoliopsida</taxon>
        <taxon>eudicotyledons</taxon>
        <taxon>Gunneridae</taxon>
        <taxon>Pentapetalae</taxon>
        <taxon>asterids</taxon>
        <taxon>campanulids</taxon>
        <taxon>Asterales</taxon>
        <taxon>Asteraceae</taxon>
        <taxon>Carduoideae</taxon>
        <taxon>Cardueae</taxon>
        <taxon>Centaureinae</taxon>
        <taxon>Centaurea</taxon>
    </lineage>
</organism>
<keyword evidence="4" id="KW-0479">Metal-binding</keyword>
<dbReference type="AlphaFoldDB" id="A0AA38TTC8"/>
<dbReference type="InterPro" id="IPR002048">
    <property type="entry name" value="EF_hand_dom"/>
</dbReference>
<dbReference type="SMART" id="SM00054">
    <property type="entry name" value="EFh"/>
    <property type="match status" value="2"/>
</dbReference>
<dbReference type="SUPFAM" id="SSF52540">
    <property type="entry name" value="P-loop containing nucleoside triphosphate hydrolases"/>
    <property type="match status" value="1"/>
</dbReference>
<gene>
    <name evidence="12" type="ORF">OSB04_002636</name>
</gene>
<sequence>MEIVSSCIASCPKEHRKIYQQWFDYIDSDGDGRITALEAAEFLAMSKLAKSELKQVWTIADSKRQGFLGFKEFITTMQLVTLAQAGHDLSIDLLRTTGICGAFGTSSNGRFGFVSGGMPALNSLFSSKSIKKVSICTHAIETALSEATSIVDGLKRLYNEKLKPLEVTYQYNDFASSLLTDSDFDAKPMVMLLGQYSTGKTTFIKHMLKSNYPGSHIGPEPTTDKFIVVMDGPDERSIPGNTIAVRADMPFTGLSTFGGAFLSKFECSQMNHPLLEHISFVDSPGVLSGEKQRTQRSYDFTGVIKWFAEKCDLILLLFDPHKLDISDEFKRVISSLHGQDDKIRVVLNKADQVDTQKLMRVYGALMWSLGKVLNTPEVARVYIGSFGEKPVNVEALDAMGKELFEKEQDDLLLDLIDIPKKACDRRINEFVKRARAAKIHAYIIGHLKKEMPTMMGKTKAQQKLIDNLPEEFAKVFLLLPLFYSYTTHPNSTLIDEKTNTTQIQKEHHLPPGDFPDVEHFKEVLAEYNIDKFEKVKIKMIQVVDDMLANDIPELLKNFRNPYD</sequence>
<dbReference type="GO" id="GO:0006897">
    <property type="term" value="P:endocytosis"/>
    <property type="evidence" value="ECO:0007669"/>
    <property type="project" value="TreeGrafter"/>
</dbReference>
<evidence type="ECO:0000256" key="7">
    <source>
        <dbReference type="ARBA" id="ARBA00022837"/>
    </source>
</evidence>
<dbReference type="InterPro" id="IPR031692">
    <property type="entry name" value="EHD_N"/>
</dbReference>
<dbReference type="PROSITE" id="PS50222">
    <property type="entry name" value="EF_HAND_2"/>
    <property type="match status" value="1"/>
</dbReference>
<reference evidence="12" key="1">
    <citation type="submission" date="2023-03" db="EMBL/GenBank/DDBJ databases">
        <title>Chromosome-scale reference genome and RAD-based genetic map of yellow starthistle (Centaurea solstitialis) reveal putative structural variation and QTLs associated with invader traits.</title>
        <authorList>
            <person name="Reatini B."/>
            <person name="Cang F.A."/>
            <person name="Jiang Q."/>
            <person name="Mckibben M.T.W."/>
            <person name="Barker M.S."/>
            <person name="Rieseberg L.H."/>
            <person name="Dlugosch K.M."/>
        </authorList>
    </citation>
    <scope>NUCLEOTIDE SEQUENCE</scope>
    <source>
        <strain evidence="12">CAN-66</strain>
        <tissue evidence="12">Leaf</tissue>
    </source>
</reference>
<dbReference type="InterPro" id="IPR040990">
    <property type="entry name" value="DUF5600"/>
</dbReference>
<keyword evidence="7" id="KW-0106">Calcium</keyword>
<dbReference type="GO" id="GO:0010008">
    <property type="term" value="C:endosome membrane"/>
    <property type="evidence" value="ECO:0007669"/>
    <property type="project" value="UniProtKB-SubCell"/>
</dbReference>
<proteinExistence type="predicted"/>
<dbReference type="InterPro" id="IPR000261">
    <property type="entry name" value="EH_dom"/>
</dbReference>
<dbReference type="PROSITE" id="PS50031">
    <property type="entry name" value="EH"/>
    <property type="match status" value="1"/>
</dbReference>
<dbReference type="Pfam" id="PF12763">
    <property type="entry name" value="EH"/>
    <property type="match status" value="1"/>
</dbReference>
<dbReference type="PANTHER" id="PTHR11216:SF31">
    <property type="entry name" value="AT21416P"/>
    <property type="match status" value="1"/>
</dbReference>
<evidence type="ECO:0000256" key="6">
    <source>
        <dbReference type="ARBA" id="ARBA00022753"/>
    </source>
</evidence>
<dbReference type="FunFam" id="3.40.50.300:FF:000147">
    <property type="entry name" value="EH domain-containing protein 1"/>
    <property type="match status" value="1"/>
</dbReference>
<evidence type="ECO:0000256" key="1">
    <source>
        <dbReference type="ARBA" id="ARBA00004413"/>
    </source>
</evidence>
<dbReference type="Pfam" id="PF18150">
    <property type="entry name" value="DUF5600"/>
    <property type="match status" value="2"/>
</dbReference>
<dbReference type="InterPro" id="IPR027417">
    <property type="entry name" value="P-loop_NTPase"/>
</dbReference>
<evidence type="ECO:0000256" key="8">
    <source>
        <dbReference type="ARBA" id="ARBA00023136"/>
    </source>
</evidence>
<dbReference type="PROSITE" id="PS51718">
    <property type="entry name" value="G_DYNAMIN_2"/>
    <property type="match status" value="1"/>
</dbReference>
<dbReference type="InterPro" id="IPR011992">
    <property type="entry name" value="EF-hand-dom_pair"/>
</dbReference>
<dbReference type="EMBL" id="JARYMX010000001">
    <property type="protein sequence ID" value="KAJ9566670.1"/>
    <property type="molecule type" value="Genomic_DNA"/>
</dbReference>
<keyword evidence="5" id="KW-0547">Nucleotide-binding</keyword>
<dbReference type="Gene3D" id="1.10.268.20">
    <property type="match status" value="2"/>
</dbReference>
<keyword evidence="6" id="KW-0967">Endosome</keyword>
<feature type="domain" description="EF-hand" evidence="10">
    <location>
        <begin position="14"/>
        <end position="49"/>
    </location>
</feature>
<keyword evidence="3" id="KW-1003">Cell membrane</keyword>
<dbReference type="Pfam" id="PF00350">
    <property type="entry name" value="Dynamin_N"/>
    <property type="match status" value="1"/>
</dbReference>
<dbReference type="GO" id="GO:0005509">
    <property type="term" value="F:calcium ion binding"/>
    <property type="evidence" value="ECO:0007669"/>
    <property type="project" value="InterPro"/>
</dbReference>
<evidence type="ECO:0000259" key="9">
    <source>
        <dbReference type="PROSITE" id="PS50031"/>
    </source>
</evidence>
<dbReference type="InterPro" id="IPR030381">
    <property type="entry name" value="G_DYNAMIN_dom"/>
</dbReference>
<evidence type="ECO:0000259" key="10">
    <source>
        <dbReference type="PROSITE" id="PS50222"/>
    </source>
</evidence>
<comment type="subcellular location">
    <subcellularLocation>
        <location evidence="1">Cell membrane</location>
        <topology evidence="1">Peripheral membrane protein</topology>
        <orientation evidence="1">Cytoplasmic side</orientation>
    </subcellularLocation>
    <subcellularLocation>
        <location evidence="2">Endosome membrane</location>
        <topology evidence="2">Peripheral membrane protein</topology>
    </subcellularLocation>
</comment>
<dbReference type="CDD" id="cd09913">
    <property type="entry name" value="EHD"/>
    <property type="match status" value="1"/>
</dbReference>
<dbReference type="SUPFAM" id="SSF47473">
    <property type="entry name" value="EF-hand"/>
    <property type="match status" value="1"/>
</dbReference>
<dbReference type="GO" id="GO:0005525">
    <property type="term" value="F:GTP binding"/>
    <property type="evidence" value="ECO:0007669"/>
    <property type="project" value="InterPro"/>
</dbReference>
<dbReference type="GO" id="GO:0051260">
    <property type="term" value="P:protein homooligomerization"/>
    <property type="evidence" value="ECO:0007669"/>
    <property type="project" value="UniProtKB-ARBA"/>
</dbReference>
<protein>
    <submittedName>
        <fullName evidence="12">Uncharacterized protein</fullName>
    </submittedName>
</protein>